<dbReference type="AlphaFoldDB" id="A0A058ZHF2"/>
<dbReference type="FunFam" id="3.40.630.10:FF:000084">
    <property type="entry name" value="Carboxypeptidase B2"/>
    <property type="match status" value="1"/>
</dbReference>
<evidence type="ECO:0000256" key="8">
    <source>
        <dbReference type="ARBA" id="ARBA00022833"/>
    </source>
</evidence>
<keyword evidence="3" id="KW-0121">Carboxypeptidase</keyword>
<sequence length="455" mass="49767">MASTTLRLPGLGWALLSLLLAALFSSCCLASASPVMNGPPTTWLSAPVPAEDTAQLRVFLPSPEARDQFLWRLAGAGVSADLTTLGFCSSRCVDLLVPEVDRQAVEAALPADAVLRTAERNLGGRLRAERDRLAGDAHRTDFSGVTRASDFFEDFRTYAQIEAFMDSLLAAYPEALSGFVSGRTFEGRPIRSMVLSVGGNSTVVDAGRRSIHLQAGQHAREWLSPPTLLYILSGFLEETSGSANLPLRDLLSQFDIYITPVVNVDGYLHTWKGDRLWRKNRRVNSGSNFLGVDLNRNWGPNSTWCTEGSSTFPGSDVYCGTEAFSEPETQAMSQLLDSLPNVALAIDYHTYGPMILYPLQHTYDPAEGDDAAHFDHLATVMADAIRAVHGQEYEPMPGSQLYPHSGGLIDYAYYTRRIPAFTVELRGDGFIVPPSNILESGEENYRGLIDILPLL</sequence>
<evidence type="ECO:0000256" key="7">
    <source>
        <dbReference type="ARBA" id="ARBA00022801"/>
    </source>
</evidence>
<feature type="signal peptide" evidence="11">
    <location>
        <begin position="1"/>
        <end position="32"/>
    </location>
</feature>
<evidence type="ECO:0000256" key="6">
    <source>
        <dbReference type="ARBA" id="ARBA00022729"/>
    </source>
</evidence>
<evidence type="ECO:0000256" key="5">
    <source>
        <dbReference type="ARBA" id="ARBA00022723"/>
    </source>
</evidence>
<dbReference type="GO" id="GO:0008270">
    <property type="term" value="F:zinc ion binding"/>
    <property type="evidence" value="ECO:0007669"/>
    <property type="project" value="InterPro"/>
</dbReference>
<dbReference type="SMART" id="SM00631">
    <property type="entry name" value="Zn_pept"/>
    <property type="match status" value="1"/>
</dbReference>
<evidence type="ECO:0000256" key="10">
    <source>
        <dbReference type="PROSITE-ProRule" id="PRU01379"/>
    </source>
</evidence>
<keyword evidence="8" id="KW-0862">Zinc</keyword>
<evidence type="ECO:0000256" key="3">
    <source>
        <dbReference type="ARBA" id="ARBA00022645"/>
    </source>
</evidence>
<reference evidence="13" key="1">
    <citation type="submission" date="2013-04" db="EMBL/GenBank/DDBJ databases">
        <title>The Genome Sequence of Fonticula alba ATCC 38817.</title>
        <authorList>
            <consortium name="The Broad Institute Genomics Platform"/>
            <person name="Russ C."/>
            <person name="Cuomo C."/>
            <person name="Burger G."/>
            <person name="Gray M.W."/>
            <person name="Holland P.W.H."/>
            <person name="King N."/>
            <person name="Lang F.B.F."/>
            <person name="Roger A.J."/>
            <person name="Ruiz-Trillo I."/>
            <person name="Brown M."/>
            <person name="Walker B."/>
            <person name="Young S."/>
            <person name="Zeng Q."/>
            <person name="Gargeya S."/>
            <person name="Fitzgerald M."/>
            <person name="Haas B."/>
            <person name="Abouelleil A."/>
            <person name="Allen A.W."/>
            <person name="Alvarado L."/>
            <person name="Arachchi H.M."/>
            <person name="Berlin A.M."/>
            <person name="Chapman S.B."/>
            <person name="Gainer-Dewar J."/>
            <person name="Goldberg J."/>
            <person name="Griggs A."/>
            <person name="Gujja S."/>
            <person name="Hansen M."/>
            <person name="Howarth C."/>
            <person name="Imamovic A."/>
            <person name="Ireland A."/>
            <person name="Larimer J."/>
            <person name="McCowan C."/>
            <person name="Murphy C."/>
            <person name="Pearson M."/>
            <person name="Poon T.W."/>
            <person name="Priest M."/>
            <person name="Roberts A."/>
            <person name="Saif S."/>
            <person name="Shea T."/>
            <person name="Sisk P."/>
            <person name="Sykes S."/>
            <person name="Wortman J."/>
            <person name="Nusbaum C."/>
            <person name="Birren B."/>
        </authorList>
    </citation>
    <scope>NUCLEOTIDE SEQUENCE [LARGE SCALE GENOMIC DNA]</scope>
    <source>
        <strain evidence="13">ATCC 38817</strain>
    </source>
</reference>
<dbReference type="Gene3D" id="3.40.630.10">
    <property type="entry name" value="Zn peptidases"/>
    <property type="match status" value="1"/>
</dbReference>
<keyword evidence="9" id="KW-0482">Metalloprotease</keyword>
<evidence type="ECO:0000313" key="13">
    <source>
        <dbReference type="EMBL" id="KCV73368.1"/>
    </source>
</evidence>
<dbReference type="SUPFAM" id="SSF53187">
    <property type="entry name" value="Zn-dependent exopeptidases"/>
    <property type="match status" value="1"/>
</dbReference>
<dbReference type="RefSeq" id="XP_009493069.1">
    <property type="nucleotide sequence ID" value="XM_009494794.1"/>
</dbReference>
<feature type="active site" description="Proton donor/acceptor" evidence="10">
    <location>
        <position position="424"/>
    </location>
</feature>
<evidence type="ECO:0000256" key="1">
    <source>
        <dbReference type="ARBA" id="ARBA00001947"/>
    </source>
</evidence>
<evidence type="ECO:0000313" key="14">
    <source>
        <dbReference type="Proteomes" id="UP000030693"/>
    </source>
</evidence>
<evidence type="ECO:0000256" key="9">
    <source>
        <dbReference type="ARBA" id="ARBA00023049"/>
    </source>
</evidence>
<dbReference type="GO" id="GO:0004181">
    <property type="term" value="F:metallocarboxypeptidase activity"/>
    <property type="evidence" value="ECO:0007669"/>
    <property type="project" value="InterPro"/>
</dbReference>
<dbReference type="PROSITE" id="PS51257">
    <property type="entry name" value="PROKAR_LIPOPROTEIN"/>
    <property type="match status" value="1"/>
</dbReference>
<dbReference type="PROSITE" id="PS52035">
    <property type="entry name" value="PEPTIDASE_M14"/>
    <property type="match status" value="1"/>
</dbReference>
<dbReference type="InterPro" id="IPR000834">
    <property type="entry name" value="Peptidase_M14"/>
</dbReference>
<accession>A0A058ZHF2</accession>
<keyword evidence="4" id="KW-0645">Protease</keyword>
<name>A0A058ZHF2_FONAL</name>
<feature type="chain" id="PRO_5001566944" description="Peptidase M14 domain-containing protein" evidence="11">
    <location>
        <begin position="33"/>
        <end position="455"/>
    </location>
</feature>
<dbReference type="Proteomes" id="UP000030693">
    <property type="component" value="Unassembled WGS sequence"/>
</dbReference>
<dbReference type="EMBL" id="KB932201">
    <property type="protein sequence ID" value="KCV73368.1"/>
    <property type="molecule type" value="Genomic_DNA"/>
</dbReference>
<keyword evidence="14" id="KW-1185">Reference proteome</keyword>
<dbReference type="STRING" id="691883.A0A058ZHF2"/>
<evidence type="ECO:0000259" key="12">
    <source>
        <dbReference type="PROSITE" id="PS52035"/>
    </source>
</evidence>
<gene>
    <name evidence="13" type="ORF">H696_00907</name>
</gene>
<dbReference type="GeneID" id="20525632"/>
<keyword evidence="5" id="KW-0479">Metal-binding</keyword>
<dbReference type="PRINTS" id="PR00765">
    <property type="entry name" value="CRBOXYPTASEA"/>
</dbReference>
<dbReference type="GO" id="GO:0005615">
    <property type="term" value="C:extracellular space"/>
    <property type="evidence" value="ECO:0007669"/>
    <property type="project" value="TreeGrafter"/>
</dbReference>
<dbReference type="GO" id="GO:0006508">
    <property type="term" value="P:proteolysis"/>
    <property type="evidence" value="ECO:0007669"/>
    <property type="project" value="UniProtKB-KW"/>
</dbReference>
<dbReference type="PANTHER" id="PTHR11705:SF143">
    <property type="entry name" value="SLL0236 PROTEIN"/>
    <property type="match status" value="1"/>
</dbReference>
<dbReference type="OMA" id="MFAFHSQ"/>
<comment type="cofactor">
    <cofactor evidence="1">
        <name>Zn(2+)</name>
        <dbReference type="ChEBI" id="CHEBI:29105"/>
    </cofactor>
</comment>
<evidence type="ECO:0000256" key="4">
    <source>
        <dbReference type="ARBA" id="ARBA00022670"/>
    </source>
</evidence>
<feature type="domain" description="Peptidase M14" evidence="12">
    <location>
        <begin position="154"/>
        <end position="455"/>
    </location>
</feature>
<proteinExistence type="inferred from homology"/>
<organism evidence="13">
    <name type="scientific">Fonticula alba</name>
    <name type="common">Slime mold</name>
    <dbReference type="NCBI Taxonomy" id="691883"/>
    <lineage>
        <taxon>Eukaryota</taxon>
        <taxon>Rotosphaerida</taxon>
        <taxon>Fonticulaceae</taxon>
        <taxon>Fonticula</taxon>
    </lineage>
</organism>
<dbReference type="eggNOG" id="KOG2650">
    <property type="taxonomic scope" value="Eukaryota"/>
</dbReference>
<keyword evidence="6 11" id="KW-0732">Signal</keyword>
<dbReference type="PANTHER" id="PTHR11705">
    <property type="entry name" value="PROTEASE FAMILY M14 CARBOXYPEPTIDASE A,B"/>
    <property type="match status" value="1"/>
</dbReference>
<comment type="similarity">
    <text evidence="2 10">Belongs to the peptidase M14 family.</text>
</comment>
<dbReference type="Pfam" id="PF00246">
    <property type="entry name" value="Peptidase_M14"/>
    <property type="match status" value="1"/>
</dbReference>
<dbReference type="OrthoDB" id="3626597at2759"/>
<evidence type="ECO:0000256" key="11">
    <source>
        <dbReference type="SAM" id="SignalP"/>
    </source>
</evidence>
<protein>
    <recommendedName>
        <fullName evidence="12">Peptidase M14 domain-containing protein</fullName>
    </recommendedName>
</protein>
<evidence type="ECO:0000256" key="2">
    <source>
        <dbReference type="ARBA" id="ARBA00005988"/>
    </source>
</evidence>
<keyword evidence="7" id="KW-0378">Hydrolase</keyword>